<dbReference type="CDD" id="cd06127">
    <property type="entry name" value="DEDDh"/>
    <property type="match status" value="1"/>
</dbReference>
<keyword evidence="2" id="KW-0540">Nuclease</keyword>
<dbReference type="InterPro" id="IPR013520">
    <property type="entry name" value="Ribonucl_H"/>
</dbReference>
<dbReference type="Pfam" id="PF00929">
    <property type="entry name" value="RNase_T"/>
    <property type="match status" value="1"/>
</dbReference>
<evidence type="ECO:0000313" key="3">
    <source>
        <dbReference type="Proteomes" id="UP000722336"/>
    </source>
</evidence>
<keyword evidence="3" id="KW-1185">Reference proteome</keyword>
<proteinExistence type="predicted"/>
<evidence type="ECO:0000259" key="1">
    <source>
        <dbReference type="SMART" id="SM00479"/>
    </source>
</evidence>
<reference evidence="2 3" key="1">
    <citation type="submission" date="2021-04" db="EMBL/GenBank/DDBJ databases">
        <authorList>
            <person name="Pira H."/>
            <person name="Risdian C."/>
            <person name="Wink J."/>
        </authorList>
    </citation>
    <scope>NUCLEOTIDE SEQUENCE [LARGE SCALE GENOMIC DNA]</scope>
    <source>
        <strain evidence="2 3">WHA3</strain>
    </source>
</reference>
<protein>
    <submittedName>
        <fullName evidence="2">3'-5' exonuclease</fullName>
    </submittedName>
</protein>
<organism evidence="2 3">
    <name type="scientific">Pacificimonas pallii</name>
    <dbReference type="NCBI Taxonomy" id="2827236"/>
    <lineage>
        <taxon>Bacteria</taxon>
        <taxon>Pseudomonadati</taxon>
        <taxon>Pseudomonadota</taxon>
        <taxon>Alphaproteobacteria</taxon>
        <taxon>Sphingomonadales</taxon>
        <taxon>Sphingosinicellaceae</taxon>
        <taxon>Pacificimonas</taxon>
    </lineage>
</organism>
<sequence>MTAIIRTIDLETTGSRPPAHSVCEIGWQDVGRDGNGIWNLTGGSGAFLVDPGRGIPPATQAVHHIADEDVKGAPPWHEAAPLVLQGGDFVAFAAHRARFETRFCTPALSRGVPWICTWKCALRLWPESPGFSNQMLRYWRKPTGLERAKGLPVHRAFPDAYVTAHHLRDMLLETSIAQLIAWSKLPGLLPRVPYGADRGAVFAELPIEALTRYLKDRNEDVRYSARMALEHRGMRVPEPRQAAQNTLL</sequence>
<comment type="caution">
    <text evidence="2">The sequence shown here is derived from an EMBL/GenBank/DDBJ whole genome shotgun (WGS) entry which is preliminary data.</text>
</comment>
<name>A0ABS6SD94_9SPHN</name>
<gene>
    <name evidence="2" type="ORF">KCG44_06250</name>
</gene>
<keyword evidence="2" id="KW-0378">Hydrolase</keyword>
<dbReference type="EMBL" id="JAGSPA010000002">
    <property type="protein sequence ID" value="MBV7256385.1"/>
    <property type="molecule type" value="Genomic_DNA"/>
</dbReference>
<accession>A0ABS6SD94</accession>
<dbReference type="Proteomes" id="UP000722336">
    <property type="component" value="Unassembled WGS sequence"/>
</dbReference>
<dbReference type="GO" id="GO:0004527">
    <property type="term" value="F:exonuclease activity"/>
    <property type="evidence" value="ECO:0007669"/>
    <property type="project" value="UniProtKB-KW"/>
</dbReference>
<dbReference type="RefSeq" id="WP_218445012.1">
    <property type="nucleotide sequence ID" value="NZ_JAGSPA010000002.1"/>
</dbReference>
<dbReference type="SMART" id="SM00479">
    <property type="entry name" value="EXOIII"/>
    <property type="match status" value="1"/>
</dbReference>
<evidence type="ECO:0000313" key="2">
    <source>
        <dbReference type="EMBL" id="MBV7256385.1"/>
    </source>
</evidence>
<keyword evidence="2" id="KW-0269">Exonuclease</keyword>
<feature type="domain" description="Exonuclease" evidence="1">
    <location>
        <begin position="4"/>
        <end position="173"/>
    </location>
</feature>